<evidence type="ECO:0000313" key="1">
    <source>
        <dbReference type="EMBL" id="TVY68064.1"/>
    </source>
</evidence>
<evidence type="ECO:0000313" key="2">
    <source>
        <dbReference type="Proteomes" id="UP000320707"/>
    </source>
</evidence>
<gene>
    <name evidence="1" type="ORF">Focb16_v003138</name>
</gene>
<accession>A0A559L553</accession>
<proteinExistence type="predicted"/>
<name>A0A559L553_FUSOC</name>
<dbReference type="EMBL" id="SRMI01000006">
    <property type="protein sequence ID" value="TVY68064.1"/>
    <property type="molecule type" value="Genomic_DNA"/>
</dbReference>
<dbReference type="AlphaFoldDB" id="A0A559L553"/>
<comment type="caution">
    <text evidence="1">The sequence shown here is derived from an EMBL/GenBank/DDBJ whole genome shotgun (WGS) entry which is preliminary data.</text>
</comment>
<reference evidence="1 2" key="1">
    <citation type="journal article" date="2019" name="Microbiol. Resour. Announc.">
        <title>High-quality draft genome sequence of Fusarium oxysporum f. sp. cubense strain 160527, a causal agent of Panama disease.</title>
        <authorList>
            <person name="Asai S."/>
            <person name="Ayukawa Y."/>
            <person name="Gan P."/>
            <person name="Masuda S."/>
            <person name="Komatsu K."/>
            <person name="Shirasu K."/>
            <person name="Arie T."/>
        </authorList>
    </citation>
    <scope>NUCLEOTIDE SEQUENCE [LARGE SCALE GENOMIC DNA]</scope>
    <source>
        <strain evidence="1 2">160527</strain>
    </source>
</reference>
<protein>
    <submittedName>
        <fullName evidence="1">Uncharacterized protein</fullName>
    </submittedName>
</protein>
<organism evidence="1 2">
    <name type="scientific">Fusarium oxysporum f. sp. cubense</name>
    <dbReference type="NCBI Taxonomy" id="61366"/>
    <lineage>
        <taxon>Eukaryota</taxon>
        <taxon>Fungi</taxon>
        <taxon>Dikarya</taxon>
        <taxon>Ascomycota</taxon>
        <taxon>Pezizomycotina</taxon>
        <taxon>Sordariomycetes</taxon>
        <taxon>Hypocreomycetidae</taxon>
        <taxon>Hypocreales</taxon>
        <taxon>Nectriaceae</taxon>
        <taxon>Fusarium</taxon>
        <taxon>Fusarium oxysporum species complex</taxon>
    </lineage>
</organism>
<sequence length="101" mass="11325">MSSGDGNNTTISKLIVLCDDVWCDSETRTNIFELARLTGINVAGKEDTTFRDKLKARYFSGNRLHNYVLESMLGGSTRAMESPCTEVYQYIVDNFSGKQDI</sequence>
<dbReference type="Proteomes" id="UP000320707">
    <property type="component" value="Unassembled WGS sequence"/>
</dbReference>